<reference evidence="1 2" key="1">
    <citation type="submission" date="2018-09" db="EMBL/GenBank/DDBJ databases">
        <title>Phylogeny of the Shewanellaceae, and recommendation for two new genera, Pseudoshewanella and Parashewanella.</title>
        <authorList>
            <person name="Wang G."/>
        </authorList>
    </citation>
    <scope>NUCLEOTIDE SEQUENCE [LARGE SCALE GENOMIC DNA]</scope>
    <source>
        <strain evidence="1 2">C51</strain>
    </source>
</reference>
<name>A0A3L8Q0A5_9GAMM</name>
<proteinExistence type="predicted"/>
<protein>
    <recommendedName>
        <fullName evidence="3">CesT family type III secretion system chaperone</fullName>
    </recommendedName>
</protein>
<gene>
    <name evidence="1" type="ORF">D5018_06605</name>
</gene>
<accession>A0A3L8Q0A5</accession>
<evidence type="ECO:0000313" key="1">
    <source>
        <dbReference type="EMBL" id="RLV60459.1"/>
    </source>
</evidence>
<evidence type="ECO:0008006" key="3">
    <source>
        <dbReference type="Google" id="ProtNLM"/>
    </source>
</evidence>
<dbReference type="EMBL" id="QZEI01000015">
    <property type="protein sequence ID" value="RLV60459.1"/>
    <property type="molecule type" value="Genomic_DNA"/>
</dbReference>
<dbReference type="RefSeq" id="WP_121838219.1">
    <property type="nucleotide sequence ID" value="NZ_ML014764.1"/>
</dbReference>
<dbReference type="AlphaFoldDB" id="A0A3L8Q0A5"/>
<organism evidence="1 2">
    <name type="scientific">Parashewanella curva</name>
    <dbReference type="NCBI Taxonomy" id="2338552"/>
    <lineage>
        <taxon>Bacteria</taxon>
        <taxon>Pseudomonadati</taxon>
        <taxon>Pseudomonadota</taxon>
        <taxon>Gammaproteobacteria</taxon>
        <taxon>Alteromonadales</taxon>
        <taxon>Shewanellaceae</taxon>
        <taxon>Parashewanella</taxon>
    </lineage>
</organism>
<keyword evidence="2" id="KW-1185">Reference proteome</keyword>
<comment type="caution">
    <text evidence="1">The sequence shown here is derived from an EMBL/GenBank/DDBJ whole genome shotgun (WGS) entry which is preliminary data.</text>
</comment>
<evidence type="ECO:0000313" key="2">
    <source>
        <dbReference type="Proteomes" id="UP000281474"/>
    </source>
</evidence>
<sequence>MDIFEEAFSELGIEGITFGDDNVLTCELSREEEGRKIVLSLSAYRDHQEMSLRLSVTTNNTIPDNVPEDFMLAFGERAIEPFRGGYGIGILPECKNVTVYRNIIISGKPKGFIKDSVGELIEAAEEWDLKLYNLTNNVTDKPKKAAVAGGQRPFMGQRG</sequence>
<dbReference type="Proteomes" id="UP000281474">
    <property type="component" value="Unassembled WGS sequence"/>
</dbReference>
<dbReference type="OrthoDB" id="5901637at2"/>